<dbReference type="Proteomes" id="UP000886742">
    <property type="component" value="Unassembled WGS sequence"/>
</dbReference>
<comment type="caution">
    <text evidence="2">The sequence shown here is derived from an EMBL/GenBank/DDBJ whole genome shotgun (WGS) entry which is preliminary data.</text>
</comment>
<reference evidence="2" key="1">
    <citation type="submission" date="2020-10" db="EMBL/GenBank/DDBJ databases">
        <authorList>
            <person name="Gilroy R."/>
        </authorList>
    </citation>
    <scope>NUCLEOTIDE SEQUENCE</scope>
    <source>
        <strain evidence="2">ChiGjej3B3-5194</strain>
    </source>
</reference>
<dbReference type="Pfam" id="PF02195">
    <property type="entry name" value="ParB_N"/>
    <property type="match status" value="1"/>
</dbReference>
<dbReference type="InterPro" id="IPR003115">
    <property type="entry name" value="ParB_N"/>
</dbReference>
<proteinExistence type="predicted"/>
<dbReference type="EMBL" id="DVJI01000008">
    <property type="protein sequence ID" value="HIS70660.1"/>
    <property type="molecule type" value="Genomic_DNA"/>
</dbReference>
<gene>
    <name evidence="2" type="ORF">IAD02_01575</name>
</gene>
<protein>
    <submittedName>
        <fullName evidence="2">ParB N-terminal domain-containing protein</fullName>
    </submittedName>
</protein>
<dbReference type="SUPFAM" id="SSF110849">
    <property type="entry name" value="ParB/Sulfiredoxin"/>
    <property type="match status" value="1"/>
</dbReference>
<evidence type="ECO:0000313" key="3">
    <source>
        <dbReference type="Proteomes" id="UP000886742"/>
    </source>
</evidence>
<reference evidence="2" key="2">
    <citation type="journal article" date="2021" name="PeerJ">
        <title>Extensive microbial diversity within the chicken gut microbiome revealed by metagenomics and culture.</title>
        <authorList>
            <person name="Gilroy R."/>
            <person name="Ravi A."/>
            <person name="Getino M."/>
            <person name="Pursley I."/>
            <person name="Horton D.L."/>
            <person name="Alikhan N.F."/>
            <person name="Baker D."/>
            <person name="Gharbi K."/>
            <person name="Hall N."/>
            <person name="Watson M."/>
            <person name="Adriaenssens E.M."/>
            <person name="Foster-Nyarko E."/>
            <person name="Jarju S."/>
            <person name="Secka A."/>
            <person name="Antonio M."/>
            <person name="Oren A."/>
            <person name="Chaudhuri R.R."/>
            <person name="La Ragione R."/>
            <person name="Hildebrand F."/>
            <person name="Pallen M.J."/>
        </authorList>
    </citation>
    <scope>NUCLEOTIDE SEQUENCE</scope>
    <source>
        <strain evidence="2">ChiGjej3B3-5194</strain>
    </source>
</reference>
<sequence length="68" mass="7704">MTNLQIQIIKLADIRAYKNNPKLHNKAHVAKIRESIREFGFINPVLLDENLEIIAGHGRVAAAVWLNC</sequence>
<dbReference type="AlphaFoldDB" id="A0A9D1JWM0"/>
<feature type="domain" description="ParB-like N-terminal" evidence="1">
    <location>
        <begin position="5"/>
        <end position="63"/>
    </location>
</feature>
<dbReference type="InterPro" id="IPR036086">
    <property type="entry name" value="ParB/Sulfiredoxin_sf"/>
</dbReference>
<dbReference type="Gene3D" id="3.90.1530.10">
    <property type="entry name" value="Conserved hypothetical protein from pyrococcus furiosus pfu- 392566-001, ParB domain"/>
    <property type="match status" value="1"/>
</dbReference>
<organism evidence="2 3">
    <name type="scientific">Candidatus Enterousia intestinigallinarum</name>
    <dbReference type="NCBI Taxonomy" id="2840790"/>
    <lineage>
        <taxon>Bacteria</taxon>
        <taxon>Pseudomonadati</taxon>
        <taxon>Pseudomonadota</taxon>
        <taxon>Alphaproteobacteria</taxon>
        <taxon>Candidatus Enterousia</taxon>
    </lineage>
</organism>
<evidence type="ECO:0000313" key="2">
    <source>
        <dbReference type="EMBL" id="HIS70660.1"/>
    </source>
</evidence>
<accession>A0A9D1JWM0</accession>
<evidence type="ECO:0000259" key="1">
    <source>
        <dbReference type="Pfam" id="PF02195"/>
    </source>
</evidence>
<name>A0A9D1JWM0_9PROT</name>